<comment type="caution">
    <text evidence="1">The sequence shown here is derived from an EMBL/GenBank/DDBJ whole genome shotgun (WGS) entry which is preliminary data.</text>
</comment>
<dbReference type="RefSeq" id="WP_182846964.1">
    <property type="nucleotide sequence ID" value="NZ_BAAALP010000020.1"/>
</dbReference>
<sequence>MTVTYVGVRHHSPACARLVRRTIAELRPAHVLVEGPADFNDRLDELLLGHTLPVAIFSHHRDGERRHASWTPFCAYSPEWVALTEGRAAGAEVRFIDLPAWHPAFAERSNRYTDAEERYAEATGRLCREFAVDNTDALWDHLVEIQDDDGMAERLAAYFDLVRGESAAGEDDTAREAYMARWIEAAEADAAGRPVVVVTGGFHRPALRALAGRTAPEKGWPEVPRPPDGATGGSYLVPYSFKRLDAFTGYQSGMPSPEYYQRVWEDGPQAAADALTETVVRSLRARKQIVSTADLIAARTLTEGLTRLRGHRAPARTDLLDGLVAALVTDDLEQRLPWTGRGPLRSGAHPAVVAMVRALSGDRVGRLAPGTPAPPLVHDVTAELERLGLDGAGHVTLDLTGEADLTRSRTLHRLRVLDVPGFRRESGPAGGADPVLEEVWSLTPDGDRLPALIEAGAYGATLREAAAAALDGRIAAAGPDMRALAAVLFDAALCGSADLSDRIALALRRGIAHAPDVGALGHVLGTVLGLWRHDRVLGTAGSPLFGAVIDGCVRRVLWQVEGVRGGPAPADLERLRALAAVRDAVLHAAEVIDLDRAAVLATAARVSADTAAPPDLRGAAFGLCWSLAGATGAAADPERAVRGAASPGVLGDWLAGLFALARDEVITAGNGSVLAVLDELVGHLTETDFLVALPALRQAFAFFPPRERETIARGLLERRGLRGSARSLLRTAASPELLAAAAELDLRATTLLTTEGLLKDPPP</sequence>
<protein>
    <submittedName>
        <fullName evidence="1">Uncharacterized protein</fullName>
    </submittedName>
</protein>
<reference evidence="1 2" key="1">
    <citation type="submission" date="2020-08" db="EMBL/GenBank/DDBJ databases">
        <title>Genomic Encyclopedia of Type Strains, Phase IV (KMG-IV): sequencing the most valuable type-strain genomes for metagenomic binning, comparative biology and taxonomic classification.</title>
        <authorList>
            <person name="Goeker M."/>
        </authorList>
    </citation>
    <scope>NUCLEOTIDE SEQUENCE [LARGE SCALE GENOMIC DNA]</scope>
    <source>
        <strain evidence="1 2">DSM 44197</strain>
    </source>
</reference>
<dbReference type="AlphaFoldDB" id="A0A7W3QPR2"/>
<dbReference type="Proteomes" id="UP000572680">
    <property type="component" value="Unassembled WGS sequence"/>
</dbReference>
<dbReference type="PANTHER" id="PTHR30634:SF7">
    <property type="entry name" value="VWA DOMAIN-CONTAINING PROTEIN"/>
    <property type="match status" value="1"/>
</dbReference>
<accession>A0A7W3QPR2</accession>
<proteinExistence type="predicted"/>
<dbReference type="Pfam" id="PF18934">
    <property type="entry name" value="DUF5682"/>
    <property type="match status" value="1"/>
</dbReference>
<gene>
    <name evidence="1" type="ORF">HNR61_006597</name>
</gene>
<organism evidence="1 2">
    <name type="scientific">Actinomadura namibiensis</name>
    <dbReference type="NCBI Taxonomy" id="182080"/>
    <lineage>
        <taxon>Bacteria</taxon>
        <taxon>Bacillati</taxon>
        <taxon>Actinomycetota</taxon>
        <taxon>Actinomycetes</taxon>
        <taxon>Streptosporangiales</taxon>
        <taxon>Thermomonosporaceae</taxon>
        <taxon>Actinomadura</taxon>
    </lineage>
</organism>
<evidence type="ECO:0000313" key="1">
    <source>
        <dbReference type="EMBL" id="MBA8954940.1"/>
    </source>
</evidence>
<dbReference type="EMBL" id="JACJIA010000010">
    <property type="protein sequence ID" value="MBA8954940.1"/>
    <property type="molecule type" value="Genomic_DNA"/>
</dbReference>
<evidence type="ECO:0000313" key="2">
    <source>
        <dbReference type="Proteomes" id="UP000572680"/>
    </source>
</evidence>
<dbReference type="InterPro" id="IPR050458">
    <property type="entry name" value="LolB"/>
</dbReference>
<dbReference type="PANTHER" id="PTHR30634">
    <property type="entry name" value="OUTER MEMBRANE LOLAB LIPOPROTEIN INSERTION APPARATUS"/>
    <property type="match status" value="1"/>
</dbReference>
<name>A0A7W3QPR2_ACTNM</name>
<dbReference type="InterPro" id="IPR043737">
    <property type="entry name" value="DUF5682"/>
</dbReference>
<keyword evidence="2" id="KW-1185">Reference proteome</keyword>